<dbReference type="Gene3D" id="1.50.10.20">
    <property type="match status" value="1"/>
</dbReference>
<protein>
    <submittedName>
        <fullName evidence="2">Pectate lyase</fullName>
    </submittedName>
</protein>
<dbReference type="NCBIfam" id="TIGR02474">
    <property type="entry name" value="pec_lyase"/>
    <property type="match status" value="1"/>
</dbReference>
<feature type="signal peptide" evidence="1">
    <location>
        <begin position="1"/>
        <end position="24"/>
    </location>
</feature>
<evidence type="ECO:0007829" key="3">
    <source>
        <dbReference type="PDB" id="1R76"/>
    </source>
</evidence>
<dbReference type="PDBsum" id="1R76"/>
<reference evidence="3" key="2">
    <citation type="journal article" date="2004" name="Acta Crystallogr. D">
        <title>Azospirillum irakense pectate lyase displays a toroidal fold.</title>
        <authorList>
            <person name="Novoa De Armas H."/>
            <person name="Verboven C."/>
            <person name="De Ranter C."/>
            <person name="Desair J."/>
            <person name="Vande Broek A."/>
            <person name="Vanderleyden J."/>
            <person name="Rabijns A."/>
        </authorList>
    </citation>
    <scope>X-RAY CRYSTALLOGRAPHY (2.65 ANGSTROMS) OF 25-432</scope>
</reference>
<keyword evidence="1" id="KW-0732">Signal</keyword>
<organism evidence="2">
    <name type="scientific">Niveispirillum irakense</name>
    <name type="common">Azospirillum irakense</name>
    <dbReference type="NCBI Taxonomy" id="34011"/>
    <lineage>
        <taxon>Bacteria</taxon>
        <taxon>Pseudomonadati</taxon>
        <taxon>Pseudomonadota</taxon>
        <taxon>Alphaproteobacteria</taxon>
        <taxon>Rhodospirillales</taxon>
        <taxon>Azospirillaceae</taxon>
        <taxon>Niveispirillum</taxon>
    </lineage>
</organism>
<dbReference type="AlphaFoldDB" id="Q9X592"/>
<dbReference type="InterPro" id="IPR012669">
    <property type="entry name" value="Pectate_lyase"/>
</dbReference>
<keyword evidence="2" id="KW-0456">Lyase</keyword>
<reference evidence="2" key="1">
    <citation type="journal article" date="1999" name="J. Bacteriol.">
        <title>Azospirillum irakense produces a novel type of pectate lyase.</title>
        <authorList>
            <person name="Bekri M.A."/>
            <person name="Desair J."/>
            <person name="Keijers V."/>
            <person name="Proost P."/>
            <person name="Searle-van Leeuwen M."/>
            <person name="Vanderleyden J."/>
            <person name="vande Broek A."/>
        </authorList>
    </citation>
    <scope>NUCLEOTIDE SEQUENCE</scope>
    <source>
        <strain evidence="2">KBC1</strain>
    </source>
</reference>
<accession>Q9X592</accession>
<dbReference type="CAZy" id="PL10">
    <property type="family name" value="Polysaccharide Lyase Family 10"/>
</dbReference>
<dbReference type="EvolutionaryTrace" id="Q9X592"/>
<sequence>MKRIALLIPLFASNLLIPATVASAAVIGMNEAASALTPSRVSSLPDTQRAAWQEYLARSEAQLSRDKASLAAELAPGQPLPPPPAEGKGADTMPLDKPAAWYTSKAARHVADVIVSFQTPAGGWGKNQPRDGALRLPGQHYTGENVAKVKSGSNDLDAARDRDWHYVGTIDNDATVTEIRFLAQVVSQLAPEEAAPYRDAALKGIEYLLASQFPNGGWPQVWPLEGGYHDAITYNDDALVHVAELLSDIAAGRDGFGFVPPAIRTRALEATNAAIHCIVETQVVQDGKRLGWGQQHDALTLRPTSARNFEPAALSSTESARILLFLMEIEAPSDAVKQAIRGGVAWLNTSVIRDRAWVKSDQGYQLVTEQGAKPLWSRFYSLDGNKPVFGDRDKTIHDDVMGISQERRTGYAWYTTSPQKALSAFTKWEKRS</sequence>
<name>Q9X592_NIVIR</name>
<dbReference type="Pfam" id="PF09492">
    <property type="entry name" value="Pec_lyase"/>
    <property type="match status" value="1"/>
</dbReference>
<dbReference type="SMR" id="Q9X592"/>
<gene>
    <name evidence="2" type="primary">pelA</name>
</gene>
<dbReference type="SUPFAM" id="SSF81853">
    <property type="entry name" value="Family 10 polysaccharide lyase"/>
    <property type="match status" value="1"/>
</dbReference>
<dbReference type="EMBL" id="AF121904">
    <property type="protein sequence ID" value="AAD25394.1"/>
    <property type="molecule type" value="Genomic_DNA"/>
</dbReference>
<dbReference type="PDB" id="1R76">
    <property type="method" value="X-ray"/>
    <property type="resolution" value="2.65 A"/>
    <property type="chains" value="A=25-432"/>
</dbReference>
<evidence type="ECO:0000256" key="1">
    <source>
        <dbReference type="SAM" id="SignalP"/>
    </source>
</evidence>
<evidence type="ECO:0000313" key="2">
    <source>
        <dbReference type="EMBL" id="AAD25394.1"/>
    </source>
</evidence>
<dbReference type="GO" id="GO:0016829">
    <property type="term" value="F:lyase activity"/>
    <property type="evidence" value="ECO:0007669"/>
    <property type="project" value="UniProtKB-KW"/>
</dbReference>
<keyword evidence="3" id="KW-0002">3D-structure</keyword>
<proteinExistence type="evidence at protein level"/>
<feature type="chain" id="PRO_5004336220" evidence="1">
    <location>
        <begin position="25"/>
        <end position="432"/>
    </location>
</feature>